<accession>A0A7Y0K7X8</accession>
<gene>
    <name evidence="2" type="ORF">HHU08_10875</name>
</gene>
<organism evidence="2 3">
    <name type="scientific">Niallia alba</name>
    <dbReference type="NCBI Taxonomy" id="2729105"/>
    <lineage>
        <taxon>Bacteria</taxon>
        <taxon>Bacillati</taxon>
        <taxon>Bacillota</taxon>
        <taxon>Bacilli</taxon>
        <taxon>Bacillales</taxon>
        <taxon>Bacillaceae</taxon>
        <taxon>Niallia</taxon>
    </lineage>
</organism>
<keyword evidence="3" id="KW-1185">Reference proteome</keyword>
<evidence type="ECO:0000256" key="1">
    <source>
        <dbReference type="SAM" id="Phobius"/>
    </source>
</evidence>
<evidence type="ECO:0000313" key="2">
    <source>
        <dbReference type="EMBL" id="NMO77498.1"/>
    </source>
</evidence>
<dbReference type="EMBL" id="JABBPK010000001">
    <property type="protein sequence ID" value="NMO77498.1"/>
    <property type="molecule type" value="Genomic_DNA"/>
</dbReference>
<dbReference type="RefSeq" id="WP_040344164.1">
    <property type="nucleotide sequence ID" value="NZ_JABBPK010000001.1"/>
</dbReference>
<sequence length="59" mass="6955">MLNINARLRFWDSYIQWVALLTKKVGAVEIRRGDSMIKQQTYLLLAVFIIMFPNITIKL</sequence>
<keyword evidence="1" id="KW-0812">Transmembrane</keyword>
<protein>
    <submittedName>
        <fullName evidence="2">Uncharacterized protein</fullName>
    </submittedName>
</protein>
<dbReference type="Proteomes" id="UP000588491">
    <property type="component" value="Unassembled WGS sequence"/>
</dbReference>
<evidence type="ECO:0000313" key="3">
    <source>
        <dbReference type="Proteomes" id="UP000588491"/>
    </source>
</evidence>
<name>A0A7Y0K7X8_9BACI</name>
<keyword evidence="1" id="KW-1133">Transmembrane helix</keyword>
<feature type="transmembrane region" description="Helical" evidence="1">
    <location>
        <begin position="41"/>
        <end position="57"/>
    </location>
</feature>
<reference evidence="2 3" key="1">
    <citation type="submission" date="2020-04" db="EMBL/GenBank/DDBJ databases">
        <title>Bacillus sp. UniB3 isolated from commercial digestive syrup.</title>
        <authorList>
            <person name="Thorat V."/>
            <person name="Kirdat K."/>
            <person name="Tiwarekar B."/>
            <person name="Yadav A."/>
        </authorList>
    </citation>
    <scope>NUCLEOTIDE SEQUENCE [LARGE SCALE GENOMIC DNA]</scope>
    <source>
        <strain evidence="2 3">UniB3</strain>
    </source>
</reference>
<comment type="caution">
    <text evidence="2">The sequence shown here is derived from an EMBL/GenBank/DDBJ whole genome shotgun (WGS) entry which is preliminary data.</text>
</comment>
<dbReference type="AlphaFoldDB" id="A0A7Y0K7X8"/>
<proteinExistence type="predicted"/>
<keyword evidence="1" id="KW-0472">Membrane</keyword>